<keyword evidence="3" id="KW-1185">Reference proteome</keyword>
<feature type="domain" description="Rhodanese" evidence="1">
    <location>
        <begin position="22"/>
        <end position="106"/>
    </location>
</feature>
<name>A0A3S5AJS0_9FIRM</name>
<proteinExistence type="predicted"/>
<dbReference type="SUPFAM" id="SSF52821">
    <property type="entry name" value="Rhodanese/Cell cycle control phosphatase"/>
    <property type="match status" value="1"/>
</dbReference>
<organism evidence="2 3">
    <name type="scientific">Aedoeadaptatus ivorii</name>
    <dbReference type="NCBI Taxonomy" id="54006"/>
    <lineage>
        <taxon>Bacteria</taxon>
        <taxon>Bacillati</taxon>
        <taxon>Bacillota</taxon>
        <taxon>Tissierellia</taxon>
        <taxon>Tissierellales</taxon>
        <taxon>Peptoniphilaceae</taxon>
        <taxon>Aedoeadaptatus</taxon>
    </lineage>
</organism>
<accession>A0A3S5AJS0</accession>
<dbReference type="PANTHER" id="PTHR43031:SF1">
    <property type="entry name" value="PYRIDINE NUCLEOTIDE-DISULPHIDE OXIDOREDUCTASE"/>
    <property type="match status" value="1"/>
</dbReference>
<gene>
    <name evidence="2" type="ORF">NCTC13079_01112</name>
</gene>
<dbReference type="SMART" id="SM00450">
    <property type="entry name" value="RHOD"/>
    <property type="match status" value="1"/>
</dbReference>
<evidence type="ECO:0000313" key="3">
    <source>
        <dbReference type="Proteomes" id="UP000269544"/>
    </source>
</evidence>
<dbReference type="InterPro" id="IPR036873">
    <property type="entry name" value="Rhodanese-like_dom_sf"/>
</dbReference>
<evidence type="ECO:0000313" key="2">
    <source>
        <dbReference type="EMBL" id="VEJ35923.1"/>
    </source>
</evidence>
<dbReference type="EMBL" id="LR134523">
    <property type="protein sequence ID" value="VEJ35923.1"/>
    <property type="molecule type" value="Genomic_DNA"/>
</dbReference>
<dbReference type="InterPro" id="IPR050229">
    <property type="entry name" value="GlpE_sulfurtransferase"/>
</dbReference>
<dbReference type="Proteomes" id="UP000269544">
    <property type="component" value="Chromosome"/>
</dbReference>
<sequence>MQPIFRIASSGIESTTADELADGEDRYILDVRNPDEHAEGIIPGAVKMPLPTVKERMDEIPREEKIYVICAAGGRSIKACKDLMAHGYRCVNVKDGMNAYHGPLEK</sequence>
<dbReference type="Gene3D" id="3.40.250.10">
    <property type="entry name" value="Rhodanese-like domain"/>
    <property type="match status" value="1"/>
</dbReference>
<dbReference type="InterPro" id="IPR001763">
    <property type="entry name" value="Rhodanese-like_dom"/>
</dbReference>
<reference evidence="2 3" key="1">
    <citation type="submission" date="2018-12" db="EMBL/GenBank/DDBJ databases">
        <authorList>
            <consortium name="Pathogen Informatics"/>
        </authorList>
    </citation>
    <scope>NUCLEOTIDE SEQUENCE [LARGE SCALE GENOMIC DNA]</scope>
    <source>
        <strain evidence="2 3">NCTC13079</strain>
    </source>
</reference>
<dbReference type="PANTHER" id="PTHR43031">
    <property type="entry name" value="FAD-DEPENDENT OXIDOREDUCTASE"/>
    <property type="match status" value="1"/>
</dbReference>
<dbReference type="AlphaFoldDB" id="A0A3S5AJS0"/>
<evidence type="ECO:0000259" key="1">
    <source>
        <dbReference type="PROSITE" id="PS50206"/>
    </source>
</evidence>
<protein>
    <submittedName>
        <fullName evidence="2">Molybdopterin biosynthesis protein MoeB</fullName>
    </submittedName>
</protein>
<dbReference type="PROSITE" id="PS50206">
    <property type="entry name" value="RHODANESE_3"/>
    <property type="match status" value="1"/>
</dbReference>
<dbReference type="KEGG" id="piv:NCTC13079_01112"/>
<dbReference type="Pfam" id="PF00581">
    <property type="entry name" value="Rhodanese"/>
    <property type="match status" value="1"/>
</dbReference>
<dbReference type="CDD" id="cd00158">
    <property type="entry name" value="RHOD"/>
    <property type="match status" value="1"/>
</dbReference>